<dbReference type="Pfam" id="PF04434">
    <property type="entry name" value="SWIM"/>
    <property type="match status" value="1"/>
</dbReference>
<sequence length="107" mass="12534">MERNIMSKYQEKAGCKYKRFIKVCSITCWWGQYQVECGPSSQHVVDLVENSYSSRNWDLTGIPCIHALAIINLKDEFPKTYVQTWYTKQTQLQIYSNFISSVRGPKQ</sequence>
<evidence type="ECO:0000256" key="3">
    <source>
        <dbReference type="ARBA" id="ARBA00022833"/>
    </source>
</evidence>
<evidence type="ECO:0000313" key="6">
    <source>
        <dbReference type="Proteomes" id="UP000828251"/>
    </source>
</evidence>
<protein>
    <recommendedName>
        <fullName evidence="4">Zinc finger PMZ-type domain-containing protein</fullName>
    </recommendedName>
</protein>
<dbReference type="SMART" id="SM00575">
    <property type="entry name" value="ZnF_PMZ"/>
    <property type="match status" value="1"/>
</dbReference>
<feature type="domain" description="Zinc finger PMZ-type" evidence="4">
    <location>
        <begin position="50"/>
        <end position="77"/>
    </location>
</feature>
<keyword evidence="1" id="KW-0479">Metal-binding</keyword>
<name>A0A9D3ZTY1_9ROSI</name>
<dbReference type="Proteomes" id="UP000828251">
    <property type="component" value="Unassembled WGS sequence"/>
</dbReference>
<organism evidence="5 6">
    <name type="scientific">Gossypium stocksii</name>
    <dbReference type="NCBI Taxonomy" id="47602"/>
    <lineage>
        <taxon>Eukaryota</taxon>
        <taxon>Viridiplantae</taxon>
        <taxon>Streptophyta</taxon>
        <taxon>Embryophyta</taxon>
        <taxon>Tracheophyta</taxon>
        <taxon>Spermatophyta</taxon>
        <taxon>Magnoliopsida</taxon>
        <taxon>eudicotyledons</taxon>
        <taxon>Gunneridae</taxon>
        <taxon>Pentapetalae</taxon>
        <taxon>rosids</taxon>
        <taxon>malvids</taxon>
        <taxon>Malvales</taxon>
        <taxon>Malvaceae</taxon>
        <taxon>Malvoideae</taxon>
        <taxon>Gossypium</taxon>
    </lineage>
</organism>
<dbReference type="InterPro" id="IPR007527">
    <property type="entry name" value="Znf_SWIM"/>
</dbReference>
<comment type="caution">
    <text evidence="5">The sequence shown here is derived from an EMBL/GenBank/DDBJ whole genome shotgun (WGS) entry which is preliminary data.</text>
</comment>
<evidence type="ECO:0000259" key="4">
    <source>
        <dbReference type="SMART" id="SM00575"/>
    </source>
</evidence>
<keyword evidence="3" id="KW-0862">Zinc</keyword>
<evidence type="ECO:0000256" key="2">
    <source>
        <dbReference type="ARBA" id="ARBA00022771"/>
    </source>
</evidence>
<dbReference type="InterPro" id="IPR006564">
    <property type="entry name" value="Znf_PMZ"/>
</dbReference>
<dbReference type="EMBL" id="JAIQCV010000009">
    <property type="protein sequence ID" value="KAH1064614.1"/>
    <property type="molecule type" value="Genomic_DNA"/>
</dbReference>
<reference evidence="5 6" key="1">
    <citation type="journal article" date="2021" name="Plant Biotechnol. J.">
        <title>Multi-omics assisted identification of the key and species-specific regulatory components of drought-tolerant mechanisms in Gossypium stocksii.</title>
        <authorList>
            <person name="Yu D."/>
            <person name="Ke L."/>
            <person name="Zhang D."/>
            <person name="Wu Y."/>
            <person name="Sun Y."/>
            <person name="Mei J."/>
            <person name="Sun J."/>
            <person name="Sun Y."/>
        </authorList>
    </citation>
    <scope>NUCLEOTIDE SEQUENCE [LARGE SCALE GENOMIC DNA]</scope>
    <source>
        <strain evidence="6">cv. E1</strain>
        <tissue evidence="5">Leaf</tissue>
    </source>
</reference>
<dbReference type="AlphaFoldDB" id="A0A9D3ZTY1"/>
<keyword evidence="2" id="KW-0863">Zinc-finger</keyword>
<dbReference type="GO" id="GO:0008270">
    <property type="term" value="F:zinc ion binding"/>
    <property type="evidence" value="ECO:0007669"/>
    <property type="project" value="UniProtKB-KW"/>
</dbReference>
<proteinExistence type="predicted"/>
<accession>A0A9D3ZTY1</accession>
<gene>
    <name evidence="5" type="ORF">J1N35_029601</name>
</gene>
<dbReference type="OrthoDB" id="996872at2759"/>
<keyword evidence="6" id="KW-1185">Reference proteome</keyword>
<evidence type="ECO:0000256" key="1">
    <source>
        <dbReference type="ARBA" id="ARBA00022723"/>
    </source>
</evidence>
<evidence type="ECO:0000313" key="5">
    <source>
        <dbReference type="EMBL" id="KAH1064614.1"/>
    </source>
</evidence>